<dbReference type="OrthoDB" id="9782229at2"/>
<keyword evidence="2 7" id="KW-0732">Signal</keyword>
<sequence>MHLPLYTALTAALLAAGMTGAQAAGPYYDPSNAASPTKYTTDYELYRTIGCPGKQLLDAACKIMTPAAAPAPAAPAPVAAAPAAPVDSDKDGVTDDKDQCPNTPAGRKVDAKGCELDSDGDGVVDGLDKCPDTPAGRKVDTRGCELDSDGDGVVDGLDQCPNTPAGRKVDAKGCELDSDGDGVVDGLDQCPNTPAGDKVDNKGCTLLNTIVLKGVNFDNDSAKLRTDAFPILDDAVTTMKRYPTMKVEVAGHTDSNSSDAYNLKLSDRRAKAVMDYFVSHGVDAANLTSKGYGESEPIADNKTAAGRAENRRVELRIQ</sequence>
<reference evidence="9 10" key="1">
    <citation type="submission" date="2019-03" db="EMBL/GenBank/DDBJ databases">
        <title>Genome sequence of Thiobacillaceae bacterium LSR1, a sulfur-oxidizing bacterium isolated from freshwater sediment.</title>
        <authorList>
            <person name="Li S."/>
        </authorList>
    </citation>
    <scope>NUCLEOTIDE SEQUENCE [LARGE SCALE GENOMIC DNA]</scope>
    <source>
        <strain evidence="9 10">LSR1</strain>
    </source>
</reference>
<dbReference type="GO" id="GO:0007155">
    <property type="term" value="P:cell adhesion"/>
    <property type="evidence" value="ECO:0007669"/>
    <property type="project" value="InterPro"/>
</dbReference>
<dbReference type="SUPFAM" id="SSF103088">
    <property type="entry name" value="OmpA-like"/>
    <property type="match status" value="1"/>
</dbReference>
<dbReference type="PANTHER" id="PTHR30329:SF21">
    <property type="entry name" value="LIPOPROTEIN YIAD-RELATED"/>
    <property type="match status" value="1"/>
</dbReference>
<evidence type="ECO:0000256" key="6">
    <source>
        <dbReference type="SAM" id="MobiDB-lite"/>
    </source>
</evidence>
<keyword evidence="3 5" id="KW-0472">Membrane</keyword>
<feature type="chain" id="PRO_5020437013" evidence="7">
    <location>
        <begin position="24"/>
        <end position="318"/>
    </location>
</feature>
<evidence type="ECO:0000256" key="2">
    <source>
        <dbReference type="ARBA" id="ARBA00022729"/>
    </source>
</evidence>
<comment type="caution">
    <text evidence="9">The sequence shown here is derived from an EMBL/GenBank/DDBJ whole genome shotgun (WGS) entry which is preliminary data.</text>
</comment>
<evidence type="ECO:0000256" key="5">
    <source>
        <dbReference type="PROSITE-ProRule" id="PRU00473"/>
    </source>
</evidence>
<evidence type="ECO:0000259" key="8">
    <source>
        <dbReference type="PROSITE" id="PS51123"/>
    </source>
</evidence>
<dbReference type="PRINTS" id="PR01021">
    <property type="entry name" value="OMPADOMAIN"/>
</dbReference>
<dbReference type="Proteomes" id="UP000295443">
    <property type="component" value="Unassembled WGS sequence"/>
</dbReference>
<dbReference type="InterPro" id="IPR036737">
    <property type="entry name" value="OmpA-like_sf"/>
</dbReference>
<dbReference type="Pfam" id="PF00691">
    <property type="entry name" value="OmpA"/>
    <property type="match status" value="1"/>
</dbReference>
<evidence type="ECO:0000256" key="7">
    <source>
        <dbReference type="SAM" id="SignalP"/>
    </source>
</evidence>
<comment type="subcellular location">
    <subcellularLocation>
        <location evidence="1">Cell outer membrane</location>
    </subcellularLocation>
</comment>
<dbReference type="Gene3D" id="3.30.1330.60">
    <property type="entry name" value="OmpA-like domain"/>
    <property type="match status" value="1"/>
</dbReference>
<feature type="signal peptide" evidence="7">
    <location>
        <begin position="1"/>
        <end position="23"/>
    </location>
</feature>
<name>A0A4R1BRL2_9PROT</name>
<dbReference type="Gene3D" id="4.10.1080.10">
    <property type="entry name" value="TSP type-3 repeat"/>
    <property type="match status" value="1"/>
</dbReference>
<dbReference type="InterPro" id="IPR028974">
    <property type="entry name" value="TSP_type-3_rpt"/>
</dbReference>
<dbReference type="InterPro" id="IPR006664">
    <property type="entry name" value="OMP_bac"/>
</dbReference>
<dbReference type="InterPro" id="IPR050330">
    <property type="entry name" value="Bact_OuterMem_StrucFunc"/>
</dbReference>
<evidence type="ECO:0000256" key="4">
    <source>
        <dbReference type="ARBA" id="ARBA00023237"/>
    </source>
</evidence>
<dbReference type="SUPFAM" id="SSF103647">
    <property type="entry name" value="TSP type-3 repeat"/>
    <property type="match status" value="1"/>
</dbReference>
<keyword evidence="10" id="KW-1185">Reference proteome</keyword>
<dbReference type="PROSITE" id="PS51123">
    <property type="entry name" value="OMPA_2"/>
    <property type="match status" value="1"/>
</dbReference>
<dbReference type="CDD" id="cd07185">
    <property type="entry name" value="OmpA_C-like"/>
    <property type="match status" value="1"/>
</dbReference>
<protein>
    <submittedName>
        <fullName evidence="9">OmpA family protein</fullName>
    </submittedName>
</protein>
<dbReference type="GO" id="GO:0005509">
    <property type="term" value="F:calcium ion binding"/>
    <property type="evidence" value="ECO:0007669"/>
    <property type="project" value="InterPro"/>
</dbReference>
<dbReference type="GO" id="GO:0009279">
    <property type="term" value="C:cell outer membrane"/>
    <property type="evidence" value="ECO:0007669"/>
    <property type="project" value="UniProtKB-SubCell"/>
</dbReference>
<feature type="region of interest" description="Disordered" evidence="6">
    <location>
        <begin position="79"/>
        <end position="115"/>
    </location>
</feature>
<feature type="compositionally biased region" description="Basic and acidic residues" evidence="6">
    <location>
        <begin position="87"/>
        <end position="99"/>
    </location>
</feature>
<dbReference type="AlphaFoldDB" id="A0A4R1BRL2"/>
<organism evidence="9 10">
    <name type="scientific">Parasulfuritortus cantonensis</name>
    <dbReference type="NCBI Taxonomy" id="2528202"/>
    <lineage>
        <taxon>Bacteria</taxon>
        <taxon>Pseudomonadati</taxon>
        <taxon>Pseudomonadota</taxon>
        <taxon>Betaproteobacteria</taxon>
        <taxon>Nitrosomonadales</taxon>
        <taxon>Thiobacillaceae</taxon>
        <taxon>Parasulfuritortus</taxon>
    </lineage>
</organism>
<dbReference type="Pfam" id="PF02412">
    <property type="entry name" value="TSP_3"/>
    <property type="match status" value="4"/>
</dbReference>
<evidence type="ECO:0000313" key="9">
    <source>
        <dbReference type="EMBL" id="TCJ20419.1"/>
    </source>
</evidence>
<dbReference type="InterPro" id="IPR003367">
    <property type="entry name" value="Thrombospondin_3-like_rpt"/>
</dbReference>
<dbReference type="InterPro" id="IPR006665">
    <property type="entry name" value="OmpA-like"/>
</dbReference>
<evidence type="ECO:0000256" key="3">
    <source>
        <dbReference type="ARBA" id="ARBA00023136"/>
    </source>
</evidence>
<evidence type="ECO:0000256" key="1">
    <source>
        <dbReference type="ARBA" id="ARBA00004442"/>
    </source>
</evidence>
<dbReference type="RefSeq" id="WP_131444357.1">
    <property type="nucleotide sequence ID" value="NZ_SJZB01000001.1"/>
</dbReference>
<feature type="domain" description="OmpA-like" evidence="8">
    <location>
        <begin position="204"/>
        <end position="318"/>
    </location>
</feature>
<proteinExistence type="predicted"/>
<gene>
    <name evidence="9" type="ORF">EZJ19_00575</name>
</gene>
<accession>A0A4R1BRL2</accession>
<evidence type="ECO:0000313" key="10">
    <source>
        <dbReference type="Proteomes" id="UP000295443"/>
    </source>
</evidence>
<keyword evidence="4" id="KW-0998">Cell outer membrane</keyword>
<dbReference type="PANTHER" id="PTHR30329">
    <property type="entry name" value="STATOR ELEMENT OF FLAGELLAR MOTOR COMPLEX"/>
    <property type="match status" value="1"/>
</dbReference>
<dbReference type="EMBL" id="SJZB01000001">
    <property type="protein sequence ID" value="TCJ20419.1"/>
    <property type="molecule type" value="Genomic_DNA"/>
</dbReference>